<comment type="caution">
    <text evidence="4">The sequence shown here is derived from an EMBL/GenBank/DDBJ whole genome shotgun (WGS) entry which is preliminary data.</text>
</comment>
<dbReference type="RefSeq" id="WP_183326801.1">
    <property type="nucleotide sequence ID" value="NZ_JACHHK010000001.1"/>
</dbReference>
<dbReference type="InterPro" id="IPR009825">
    <property type="entry name" value="ECF_substrate-spec-like"/>
</dbReference>
<sequence>MTETRKITLTALGIALVAAATLVIRIPNSVNGYVNVGDTMIFVFAAIVDPFAAFLIGGIGSAMADVIGGYSYYAIFTLLVKGIEGLLACVLFQKLKKAWAAYIIAGGWMIVGYFFADWMVNQSAAMALVAVPGNFVQAAASIILGCLLTPLFIRLKQEHHI</sequence>
<evidence type="ECO:0000256" key="2">
    <source>
        <dbReference type="ARBA" id="ARBA00022989"/>
    </source>
</evidence>
<keyword evidence="3" id="KW-0472">Membrane</keyword>
<organism evidence="4 5">
    <name type="scientific">Catenisphaera adipataccumulans</name>
    <dbReference type="NCBI Taxonomy" id="700500"/>
    <lineage>
        <taxon>Bacteria</taxon>
        <taxon>Bacillati</taxon>
        <taxon>Bacillota</taxon>
        <taxon>Erysipelotrichia</taxon>
        <taxon>Erysipelotrichales</taxon>
        <taxon>Erysipelotrichaceae</taxon>
        <taxon>Catenisphaera</taxon>
    </lineage>
</organism>
<dbReference type="GO" id="GO:0016020">
    <property type="term" value="C:membrane"/>
    <property type="evidence" value="ECO:0007669"/>
    <property type="project" value="InterPro"/>
</dbReference>
<reference evidence="4 5" key="1">
    <citation type="submission" date="2020-08" db="EMBL/GenBank/DDBJ databases">
        <title>Genomic Encyclopedia of Type Strains, Phase IV (KMG-IV): sequencing the most valuable type-strain genomes for metagenomic binning, comparative biology and taxonomic classification.</title>
        <authorList>
            <person name="Goeker M."/>
        </authorList>
    </citation>
    <scope>NUCLEOTIDE SEQUENCE [LARGE SCALE GENOMIC DNA]</scope>
    <source>
        <strain evidence="4 5">DSM 25799</strain>
    </source>
</reference>
<gene>
    <name evidence="4" type="ORF">HNQ47_000285</name>
</gene>
<keyword evidence="1 3" id="KW-0812">Transmembrane</keyword>
<proteinExistence type="predicted"/>
<evidence type="ECO:0000313" key="5">
    <source>
        <dbReference type="Proteomes" id="UP000539953"/>
    </source>
</evidence>
<feature type="transmembrane region" description="Helical" evidence="3">
    <location>
        <begin position="99"/>
        <end position="116"/>
    </location>
</feature>
<dbReference type="Gene3D" id="1.10.1760.20">
    <property type="match status" value="1"/>
</dbReference>
<dbReference type="Pfam" id="PF07155">
    <property type="entry name" value="ECF-ribofla_trS"/>
    <property type="match status" value="1"/>
</dbReference>
<feature type="transmembrane region" description="Helical" evidence="3">
    <location>
        <begin position="70"/>
        <end position="92"/>
    </location>
</feature>
<evidence type="ECO:0000313" key="4">
    <source>
        <dbReference type="EMBL" id="MBB5182282.1"/>
    </source>
</evidence>
<evidence type="ECO:0000256" key="1">
    <source>
        <dbReference type="ARBA" id="ARBA00022692"/>
    </source>
</evidence>
<feature type="transmembrane region" description="Helical" evidence="3">
    <location>
        <begin position="6"/>
        <end position="27"/>
    </location>
</feature>
<name>A0A7W8CXW7_9FIRM</name>
<protein>
    <submittedName>
        <fullName evidence="4">Putative membrane protein</fullName>
    </submittedName>
</protein>
<dbReference type="EMBL" id="JACHHK010000001">
    <property type="protein sequence ID" value="MBB5182282.1"/>
    <property type="molecule type" value="Genomic_DNA"/>
</dbReference>
<feature type="transmembrane region" description="Helical" evidence="3">
    <location>
        <begin position="39"/>
        <end position="64"/>
    </location>
</feature>
<dbReference type="PANTHER" id="PTHR37815:SF3">
    <property type="entry name" value="UPF0397 PROTEIN SPR0429"/>
    <property type="match status" value="1"/>
</dbReference>
<dbReference type="Proteomes" id="UP000539953">
    <property type="component" value="Unassembled WGS sequence"/>
</dbReference>
<dbReference type="AlphaFoldDB" id="A0A7W8CXW7"/>
<accession>A0A7W8CXW7</accession>
<dbReference type="PANTHER" id="PTHR37815">
    <property type="entry name" value="UPF0397 PROTEIN BC_2624-RELATED"/>
    <property type="match status" value="1"/>
</dbReference>
<evidence type="ECO:0000256" key="3">
    <source>
        <dbReference type="SAM" id="Phobius"/>
    </source>
</evidence>
<keyword evidence="2 3" id="KW-1133">Transmembrane helix</keyword>
<keyword evidence="5" id="KW-1185">Reference proteome</keyword>
<feature type="transmembrane region" description="Helical" evidence="3">
    <location>
        <begin position="136"/>
        <end position="155"/>
    </location>
</feature>